<name>A0A0D7BR79_9AGAR</name>
<evidence type="ECO:0000313" key="2">
    <source>
        <dbReference type="EMBL" id="KIY72715.1"/>
    </source>
</evidence>
<feature type="region of interest" description="Disordered" evidence="1">
    <location>
        <begin position="76"/>
        <end position="99"/>
    </location>
</feature>
<accession>A0A0D7BR79</accession>
<proteinExistence type="predicted"/>
<gene>
    <name evidence="2" type="ORF">CYLTODRAFT_486173</name>
</gene>
<organism evidence="2 3">
    <name type="scientific">Cylindrobasidium torrendii FP15055 ss-10</name>
    <dbReference type="NCBI Taxonomy" id="1314674"/>
    <lineage>
        <taxon>Eukaryota</taxon>
        <taxon>Fungi</taxon>
        <taxon>Dikarya</taxon>
        <taxon>Basidiomycota</taxon>
        <taxon>Agaricomycotina</taxon>
        <taxon>Agaricomycetes</taxon>
        <taxon>Agaricomycetidae</taxon>
        <taxon>Agaricales</taxon>
        <taxon>Marasmiineae</taxon>
        <taxon>Physalacriaceae</taxon>
        <taxon>Cylindrobasidium</taxon>
    </lineage>
</organism>
<keyword evidence="3" id="KW-1185">Reference proteome</keyword>
<dbReference type="Proteomes" id="UP000054007">
    <property type="component" value="Unassembled WGS sequence"/>
</dbReference>
<evidence type="ECO:0000256" key="1">
    <source>
        <dbReference type="SAM" id="MobiDB-lite"/>
    </source>
</evidence>
<feature type="compositionally biased region" description="Basic residues" evidence="1">
    <location>
        <begin position="76"/>
        <end position="85"/>
    </location>
</feature>
<reference evidence="2 3" key="1">
    <citation type="journal article" date="2015" name="Fungal Genet. Biol.">
        <title>Evolution of novel wood decay mechanisms in Agaricales revealed by the genome sequences of Fistulina hepatica and Cylindrobasidium torrendii.</title>
        <authorList>
            <person name="Floudas D."/>
            <person name="Held B.W."/>
            <person name="Riley R."/>
            <person name="Nagy L.G."/>
            <person name="Koehler G."/>
            <person name="Ransdell A.S."/>
            <person name="Younus H."/>
            <person name="Chow J."/>
            <person name="Chiniquy J."/>
            <person name="Lipzen A."/>
            <person name="Tritt A."/>
            <person name="Sun H."/>
            <person name="Haridas S."/>
            <person name="LaButti K."/>
            <person name="Ohm R.A."/>
            <person name="Kues U."/>
            <person name="Blanchette R.A."/>
            <person name="Grigoriev I.V."/>
            <person name="Minto R.E."/>
            <person name="Hibbett D.S."/>
        </authorList>
    </citation>
    <scope>NUCLEOTIDE SEQUENCE [LARGE SCALE GENOMIC DNA]</scope>
    <source>
        <strain evidence="2 3">FP15055 ss-10</strain>
    </source>
</reference>
<protein>
    <submittedName>
        <fullName evidence="2">Uncharacterized protein</fullName>
    </submittedName>
</protein>
<dbReference type="EMBL" id="KN880441">
    <property type="protein sequence ID" value="KIY72715.1"/>
    <property type="molecule type" value="Genomic_DNA"/>
</dbReference>
<dbReference type="AlphaFoldDB" id="A0A0D7BR79"/>
<evidence type="ECO:0000313" key="3">
    <source>
        <dbReference type="Proteomes" id="UP000054007"/>
    </source>
</evidence>
<sequence>MVLRTRTTASPVVGRHNLRVINPLREFFAAKLATRQAMYDKENSLKSQQDPIQKPHVLGVRNGVPVVTVEADILRPSRKQRRHATLPHARPSESGLHVSPLKEIPGAPFDCVDEFGRLVPAAYIGTKSPDSLSSPKHFPFPESDDDGSVLDHESGALGRVHNFDNDAARCHDLKSLSSAAVSSSLLDTRSVLVDKPLPSRPYPTISELNNMPGRVMSADEILQCLYDLGFVKPPSASPDGKPTSVSSSSTSPLVLDPDNLSGIMSKSEIIQGVVSAELIASTEETGTEPVEKEKSAPSPATLLTTSAKMVEYRLHPANKFPRRRGVTKQDVADSINRSLPAHLTKEAMVVHGVLVYVPCSDADWDIREQEIEKKERERIMENEEEKTLCAGKKLHDSLAMVLAAFLFSSMTGLSMEELEEKIPNFMETQYFYFIAESLIEVVEQNGADSITLAHACALISRLFRCAKVNVEDRETNELVISTAFVNILVASFRIAHGAVHDDTKSHAMRGWSKLLKGISASRIESLLLKALDMQIHLCSAELASILLDLETFSHTIVSRQWQGAYAMELHTVLRNFWSNGMDKLPNKLVYPTSDFTAPEFGSERVWAVERLMQGLGKGRPLAMTMIDKRTKGQKASLWVQEKIEAFSLHLEMIFRAHLLHRWFIAQSVIERVLLGL</sequence>